<dbReference type="GO" id="GO:0042565">
    <property type="term" value="C:RNA nuclear export complex"/>
    <property type="evidence" value="ECO:0007669"/>
    <property type="project" value="TreeGrafter"/>
</dbReference>
<dbReference type="AlphaFoldDB" id="A0A9Q1HDZ2"/>
<dbReference type="InterPro" id="IPR011989">
    <property type="entry name" value="ARM-like"/>
</dbReference>
<comment type="similarity">
    <text evidence="1">Belongs to the exportin family.</text>
</comment>
<dbReference type="PROSITE" id="PS50166">
    <property type="entry name" value="IMPORTIN_B_NT"/>
    <property type="match status" value="1"/>
</dbReference>
<dbReference type="OrthoDB" id="2215036at2759"/>
<evidence type="ECO:0000259" key="2">
    <source>
        <dbReference type="PROSITE" id="PS50166"/>
    </source>
</evidence>
<feature type="domain" description="Importin N-terminal" evidence="2">
    <location>
        <begin position="57"/>
        <end position="99"/>
    </location>
</feature>
<dbReference type="EMBL" id="JAIZAY010000003">
    <property type="protein sequence ID" value="KAJ8046032.1"/>
    <property type="molecule type" value="Genomic_DNA"/>
</dbReference>
<dbReference type="Gene3D" id="1.25.10.10">
    <property type="entry name" value="Leucine-rich Repeat Variant"/>
    <property type="match status" value="1"/>
</dbReference>
<proteinExistence type="inferred from homology"/>
<dbReference type="PANTHER" id="PTHR11223:SF3">
    <property type="entry name" value="EXPORTIN-5"/>
    <property type="match status" value="1"/>
</dbReference>
<organism evidence="3 4">
    <name type="scientific">Holothuria leucospilota</name>
    <name type="common">Black long sea cucumber</name>
    <name type="synonym">Mertensiothuria leucospilota</name>
    <dbReference type="NCBI Taxonomy" id="206669"/>
    <lineage>
        <taxon>Eukaryota</taxon>
        <taxon>Metazoa</taxon>
        <taxon>Echinodermata</taxon>
        <taxon>Eleutherozoa</taxon>
        <taxon>Echinozoa</taxon>
        <taxon>Holothuroidea</taxon>
        <taxon>Aspidochirotacea</taxon>
        <taxon>Aspidochirotida</taxon>
        <taxon>Holothuriidae</taxon>
        <taxon>Holothuria</taxon>
    </lineage>
</organism>
<comment type="caution">
    <text evidence="3">The sequence shown here is derived from an EMBL/GenBank/DDBJ whole genome shotgun (WGS) entry which is preliminary data.</text>
</comment>
<dbReference type="PANTHER" id="PTHR11223">
    <property type="entry name" value="EXPORTIN 1/5"/>
    <property type="match status" value="1"/>
</dbReference>
<dbReference type="GO" id="GO:0031267">
    <property type="term" value="F:small GTPase binding"/>
    <property type="evidence" value="ECO:0007669"/>
    <property type="project" value="InterPro"/>
</dbReference>
<evidence type="ECO:0000313" key="3">
    <source>
        <dbReference type="EMBL" id="KAJ8046032.1"/>
    </source>
</evidence>
<sequence length="1188" mass="134403">MASSLNITIEQLTEAVNVAINPSALQGDRDRAYRICESFKESSTMCIPYGIKLAFIQNPPNIRHFGLQLLEHSVKFQWNTISVDDKVLVKDTVMRMMSSGTNHILKEKIYIKDGLAKVVVEMAKREWPQQWPTFMNELHSLCKEGETQTELVMFILLRLVEDAVGSQNIPQQRRKEISQALNAEMESLFTFFRELLKHYTDRFQLKKSEGSLEEAQAACKVAENVLLTLSGFVEWTPSQHVFKDNNALLRMLYLFLSEPGLRLRAAECLQIIVHWKGKLEDRVPLLILLSQDAISTIGSAARDVSLPNADEGSYVFLKLLCQILTGLLGQLCAIWGADVPGFEVPPNLELSLQTLWAFTDHPSVHVCHMTLTTWLALLRHQYFIQHPSLTSILPALLQIFTKTLQKVGMPSRSDYPSCHFSKMDFDSDDEFLQFFAIHRSHQVDVIRKISTHSPSLAFDVVSKWLIQLLQSPLQLEAGHTMCTHHSPSWHQWDALTSFMDAVMGKVLVIDDSLNLKALDLLHSALDADIKDPLILSCVLTCVSALFPSLKKDMQQVKKVLDKLFAAAVYSLPGQTKKTRTRPVQNVRRHACCGLVRMCLDHPELMVPFFDEIHNKTREVMRDPEQLTKLERVNLYETLILISNEFKDFDRQSTLIKEVLEPVSSVWIAQSTKQMIFPAEAFLHHVGLDEFPTSPSQEEALGANRAHITTCLTHILAVMKRSCVPKDMQEAKDGGFVKAYLADGRPIVTNPSAPHVTPLLHHVLELSWTLNTIWTPEVQAKVCPEYKKAFEISEMERNAILGVSPSLSDVYELPANRPMAEKTQSFLHSIHDQLCHIFATACQSFGYEFYSPEGIGLKMRETLFSNIEFLPNFKLRNIIRVVLKHLVQYCPPDCYTSLLIPILKKMCSLLLDRLSGEWSRQQGEAEEGNNQEEAEEILADHLLRLITRDYLDLLRLILVRRDSSEVTDNKMDMEEDEDAKNYENKSEADQMGMLGLCAMQDEELCQSIIFCVYSAMSWNDTLASIRSANLAGILLPQIFEKPLLPQAAAQLFTAVLKGLNVHGQHDAGKSSLLIRSLQHYELLRPKFKCVEDVLCSIPDVSAKDVDVFTKRFICKGPTAKPLPEKKKKEAFKKLVSGVIAKPVGQMFKREVHIQNLPPLYRPPKLKAAPVDSLSASSEDQVLVALFGTE</sequence>
<accession>A0A9Q1HDZ2</accession>
<dbReference type="InterPro" id="IPR016024">
    <property type="entry name" value="ARM-type_fold"/>
</dbReference>
<dbReference type="InterPro" id="IPR045065">
    <property type="entry name" value="XPO1/5"/>
</dbReference>
<dbReference type="InterPro" id="IPR045478">
    <property type="entry name" value="Exportin-5_C"/>
</dbReference>
<name>A0A9Q1HDZ2_HOLLE</name>
<protein>
    <submittedName>
        <fullName evidence="3">Exportin-5</fullName>
    </submittedName>
</protein>
<dbReference type="Pfam" id="PF08389">
    <property type="entry name" value="Xpo1"/>
    <property type="match status" value="1"/>
</dbReference>
<dbReference type="Proteomes" id="UP001152320">
    <property type="component" value="Chromosome 3"/>
</dbReference>
<dbReference type="GO" id="GO:0006405">
    <property type="term" value="P:RNA export from nucleus"/>
    <property type="evidence" value="ECO:0007669"/>
    <property type="project" value="TreeGrafter"/>
</dbReference>
<dbReference type="GO" id="GO:0006611">
    <property type="term" value="P:protein export from nucleus"/>
    <property type="evidence" value="ECO:0007669"/>
    <property type="project" value="InterPro"/>
</dbReference>
<dbReference type="InterPro" id="IPR001494">
    <property type="entry name" value="Importin-beta_N"/>
</dbReference>
<evidence type="ECO:0000313" key="4">
    <source>
        <dbReference type="Proteomes" id="UP001152320"/>
    </source>
</evidence>
<gene>
    <name evidence="3" type="ORF">HOLleu_09185</name>
</gene>
<evidence type="ECO:0000256" key="1">
    <source>
        <dbReference type="ARBA" id="ARBA00009466"/>
    </source>
</evidence>
<keyword evidence="4" id="KW-1185">Reference proteome</keyword>
<dbReference type="SUPFAM" id="SSF48371">
    <property type="entry name" value="ARM repeat"/>
    <property type="match status" value="1"/>
</dbReference>
<dbReference type="GO" id="GO:0005049">
    <property type="term" value="F:nuclear export signal receptor activity"/>
    <property type="evidence" value="ECO:0007669"/>
    <property type="project" value="InterPro"/>
</dbReference>
<dbReference type="InterPro" id="IPR013598">
    <property type="entry name" value="Exportin-1/Importin-b-like"/>
</dbReference>
<dbReference type="GO" id="GO:0003723">
    <property type="term" value="F:RNA binding"/>
    <property type="evidence" value="ECO:0007669"/>
    <property type="project" value="TreeGrafter"/>
</dbReference>
<dbReference type="GO" id="GO:0005737">
    <property type="term" value="C:cytoplasm"/>
    <property type="evidence" value="ECO:0007669"/>
    <property type="project" value="TreeGrafter"/>
</dbReference>
<dbReference type="GO" id="GO:0005634">
    <property type="term" value="C:nucleus"/>
    <property type="evidence" value="ECO:0007669"/>
    <property type="project" value="TreeGrafter"/>
</dbReference>
<dbReference type="Pfam" id="PF19273">
    <property type="entry name" value="Exportin-5"/>
    <property type="match status" value="1"/>
</dbReference>
<reference evidence="3" key="1">
    <citation type="submission" date="2021-10" db="EMBL/GenBank/DDBJ databases">
        <title>Tropical sea cucumber genome reveals ecological adaptation and Cuvierian tubules defense mechanism.</title>
        <authorList>
            <person name="Chen T."/>
        </authorList>
    </citation>
    <scope>NUCLEOTIDE SEQUENCE</scope>
    <source>
        <strain evidence="3">Nanhai2018</strain>
        <tissue evidence="3">Muscle</tissue>
    </source>
</reference>